<organism evidence="1 2">
    <name type="scientific">Tumebacillus permanentifrigoris</name>
    <dbReference type="NCBI Taxonomy" id="378543"/>
    <lineage>
        <taxon>Bacteria</taxon>
        <taxon>Bacillati</taxon>
        <taxon>Bacillota</taxon>
        <taxon>Bacilli</taxon>
        <taxon>Bacillales</taxon>
        <taxon>Alicyclobacillaceae</taxon>
        <taxon>Tumebacillus</taxon>
    </lineage>
</organism>
<gene>
    <name evidence="1" type="ORF">C7459_111133</name>
</gene>
<proteinExistence type="predicted"/>
<protein>
    <submittedName>
        <fullName evidence="1">Uncharacterized protein</fullName>
    </submittedName>
</protein>
<reference evidence="1 2" key="1">
    <citation type="submission" date="2018-05" db="EMBL/GenBank/DDBJ databases">
        <title>Genomic Encyclopedia of Type Strains, Phase IV (KMG-IV): sequencing the most valuable type-strain genomes for metagenomic binning, comparative biology and taxonomic classification.</title>
        <authorList>
            <person name="Goeker M."/>
        </authorList>
    </citation>
    <scope>NUCLEOTIDE SEQUENCE [LARGE SCALE GENOMIC DNA]</scope>
    <source>
        <strain evidence="1 2">DSM 18773</strain>
    </source>
</reference>
<evidence type="ECO:0000313" key="2">
    <source>
        <dbReference type="Proteomes" id="UP000245634"/>
    </source>
</evidence>
<keyword evidence="2" id="KW-1185">Reference proteome</keyword>
<comment type="caution">
    <text evidence="1">The sequence shown here is derived from an EMBL/GenBank/DDBJ whole genome shotgun (WGS) entry which is preliminary data.</text>
</comment>
<sequence length="35" mass="3931">MILIDISSEAIERIEWLLAQDEREGLGARVFCVPG</sequence>
<dbReference type="Proteomes" id="UP000245634">
    <property type="component" value="Unassembled WGS sequence"/>
</dbReference>
<name>A0A316D862_9BACL</name>
<dbReference type="AlphaFoldDB" id="A0A316D862"/>
<evidence type="ECO:0000313" key="1">
    <source>
        <dbReference type="EMBL" id="PWK11337.1"/>
    </source>
</evidence>
<dbReference type="EMBL" id="QGGL01000011">
    <property type="protein sequence ID" value="PWK11337.1"/>
    <property type="molecule type" value="Genomic_DNA"/>
</dbReference>
<accession>A0A316D862</accession>